<evidence type="ECO:0000313" key="2">
    <source>
        <dbReference type="Proteomes" id="UP000481153"/>
    </source>
</evidence>
<protein>
    <submittedName>
        <fullName evidence="1">Uncharacterized protein</fullName>
    </submittedName>
</protein>
<keyword evidence="2" id="KW-1185">Reference proteome</keyword>
<dbReference type="VEuPathDB" id="FungiDB:AeMF1_016265"/>
<dbReference type="EMBL" id="VJMJ01000122">
    <property type="protein sequence ID" value="KAF0733535.1"/>
    <property type="molecule type" value="Genomic_DNA"/>
</dbReference>
<dbReference type="Proteomes" id="UP000481153">
    <property type="component" value="Unassembled WGS sequence"/>
</dbReference>
<dbReference type="AlphaFoldDB" id="A0A6G0X110"/>
<reference evidence="1 2" key="1">
    <citation type="submission" date="2019-07" db="EMBL/GenBank/DDBJ databases">
        <title>Genomics analysis of Aphanomyces spp. identifies a new class of oomycete effector associated with host adaptation.</title>
        <authorList>
            <person name="Gaulin E."/>
        </authorList>
    </citation>
    <scope>NUCLEOTIDE SEQUENCE [LARGE SCALE GENOMIC DNA]</scope>
    <source>
        <strain evidence="1 2">ATCC 201684</strain>
    </source>
</reference>
<organism evidence="1 2">
    <name type="scientific">Aphanomyces euteiches</name>
    <dbReference type="NCBI Taxonomy" id="100861"/>
    <lineage>
        <taxon>Eukaryota</taxon>
        <taxon>Sar</taxon>
        <taxon>Stramenopiles</taxon>
        <taxon>Oomycota</taxon>
        <taxon>Saprolegniomycetes</taxon>
        <taxon>Saprolegniales</taxon>
        <taxon>Verrucalvaceae</taxon>
        <taxon>Aphanomyces</taxon>
    </lineage>
</organism>
<gene>
    <name evidence="1" type="ORF">Ae201684_009769</name>
</gene>
<evidence type="ECO:0000313" key="1">
    <source>
        <dbReference type="EMBL" id="KAF0733535.1"/>
    </source>
</evidence>
<proteinExistence type="predicted"/>
<name>A0A6G0X110_9STRA</name>
<sequence length="164" mass="18536">MVRYAFNKHDAECLGWLFIDDLEKVGHELDDMELFKNVPTWLDEVHKTLTVDADSKFTADDLIAAVRAIPRRHISPEYDIALHTSAALVASIYSSVNLLSDDLTTKPLVPAVFDESSGPEKVLLRPERGDLGKTIYLVASQDSHKSHEHIAWFQLLQSWQHQAT</sequence>
<accession>A0A6G0X110</accession>
<comment type="caution">
    <text evidence="1">The sequence shown here is derived from an EMBL/GenBank/DDBJ whole genome shotgun (WGS) entry which is preliminary data.</text>
</comment>